<dbReference type="InterPro" id="IPR000073">
    <property type="entry name" value="AB_hydrolase_1"/>
</dbReference>
<evidence type="ECO:0000313" key="3">
    <source>
        <dbReference type="Proteomes" id="UP001370299"/>
    </source>
</evidence>
<gene>
    <name evidence="2" type="ORF">WMN62_12380</name>
</gene>
<dbReference type="EMBL" id="JBBLYY010000063">
    <property type="protein sequence ID" value="MEK0172268.1"/>
    <property type="molecule type" value="Genomic_DNA"/>
</dbReference>
<sequence length="257" mass="27991">MRAKVETIRIDGLPVRLHTAAPAGRVRSDLDPTVVLVHGIGMSHRSFGRSQQALAATHRTVSVDLPGFGGLRAAGRTLSMAELGDLVVRAVRARGAEDLVLVGQSMGAQVVTEAARQHPGAVGSVVLVSPVVPVERRSLPLVASDLFRDGTGEGLRMNGVLVTDYLRSVRQYVRELRPMLRYRLEETIADVHGPVLVVRGSDDPIVRRDWAVGVATRAQRGSFVELPGPHHLQERHPVAFARLVDEFRRAQTLEGLR</sequence>
<keyword evidence="3" id="KW-1185">Reference proteome</keyword>
<protein>
    <submittedName>
        <fullName evidence="2">Alpha/beta hydrolase</fullName>
    </submittedName>
</protein>
<evidence type="ECO:0000259" key="1">
    <source>
        <dbReference type="Pfam" id="PF12697"/>
    </source>
</evidence>
<dbReference type="InterPro" id="IPR029058">
    <property type="entry name" value="AB_hydrolase_fold"/>
</dbReference>
<dbReference type="GO" id="GO:0016787">
    <property type="term" value="F:hydrolase activity"/>
    <property type="evidence" value="ECO:0007669"/>
    <property type="project" value="UniProtKB-KW"/>
</dbReference>
<organism evidence="2 3">
    <name type="scientific">Curtobacterium citreum</name>
    <dbReference type="NCBI Taxonomy" id="2036"/>
    <lineage>
        <taxon>Bacteria</taxon>
        <taxon>Bacillati</taxon>
        <taxon>Actinomycetota</taxon>
        <taxon>Actinomycetes</taxon>
        <taxon>Micrococcales</taxon>
        <taxon>Microbacteriaceae</taxon>
        <taxon>Curtobacterium</taxon>
    </lineage>
</organism>
<dbReference type="PANTHER" id="PTHR43689">
    <property type="entry name" value="HYDROLASE"/>
    <property type="match status" value="1"/>
</dbReference>
<dbReference type="Proteomes" id="UP001370299">
    <property type="component" value="Unassembled WGS sequence"/>
</dbReference>
<accession>A0ABU8YCL1</accession>
<dbReference type="SUPFAM" id="SSF53474">
    <property type="entry name" value="alpha/beta-Hydrolases"/>
    <property type="match status" value="1"/>
</dbReference>
<evidence type="ECO:0000313" key="2">
    <source>
        <dbReference type="EMBL" id="MEK0172268.1"/>
    </source>
</evidence>
<keyword evidence="2" id="KW-0378">Hydrolase</keyword>
<comment type="caution">
    <text evidence="2">The sequence shown here is derived from an EMBL/GenBank/DDBJ whole genome shotgun (WGS) entry which is preliminary data.</text>
</comment>
<dbReference type="Gene3D" id="3.40.50.1820">
    <property type="entry name" value="alpha/beta hydrolase"/>
    <property type="match status" value="1"/>
</dbReference>
<dbReference type="Pfam" id="PF12697">
    <property type="entry name" value="Abhydrolase_6"/>
    <property type="match status" value="1"/>
</dbReference>
<dbReference type="PANTHER" id="PTHR43689:SF8">
    <property type="entry name" value="ALPHA_BETA-HYDROLASES SUPERFAMILY PROTEIN"/>
    <property type="match status" value="1"/>
</dbReference>
<proteinExistence type="predicted"/>
<dbReference type="PRINTS" id="PR00111">
    <property type="entry name" value="ABHYDROLASE"/>
</dbReference>
<name>A0ABU8YCL1_9MICO</name>
<feature type="domain" description="AB hydrolase-1" evidence="1">
    <location>
        <begin position="34"/>
        <end position="242"/>
    </location>
</feature>
<reference evidence="2 3" key="1">
    <citation type="submission" date="2024-03" db="EMBL/GenBank/DDBJ databases">
        <title>Whole genomes of four grape xylem sap localized bacterial endophytes.</title>
        <authorList>
            <person name="Kumar G."/>
            <person name="Savka M.A."/>
        </authorList>
    </citation>
    <scope>NUCLEOTIDE SEQUENCE [LARGE SCALE GENOMIC DNA]</scope>
    <source>
        <strain evidence="2 3">RIT_GXS8</strain>
    </source>
</reference>
<dbReference type="RefSeq" id="WP_340197054.1">
    <property type="nucleotide sequence ID" value="NZ_JBBKAP010000053.1"/>
</dbReference>